<dbReference type="Pfam" id="PF00571">
    <property type="entry name" value="CBS"/>
    <property type="match status" value="1"/>
</dbReference>
<organism evidence="4 5">
    <name type="scientific">Ferrimonas lipolytica</name>
    <dbReference type="NCBI Taxonomy" id="2724191"/>
    <lineage>
        <taxon>Bacteria</taxon>
        <taxon>Pseudomonadati</taxon>
        <taxon>Pseudomonadota</taxon>
        <taxon>Gammaproteobacteria</taxon>
        <taxon>Alteromonadales</taxon>
        <taxon>Ferrimonadaceae</taxon>
        <taxon>Ferrimonas</taxon>
    </lineage>
</organism>
<evidence type="ECO:0000256" key="2">
    <source>
        <dbReference type="PROSITE-ProRule" id="PRU00703"/>
    </source>
</evidence>
<reference evidence="4 5" key="1">
    <citation type="submission" date="2020-04" db="EMBL/GenBank/DDBJ databases">
        <title>Ferrimonas sp. S7 isolated from sea water.</title>
        <authorList>
            <person name="Bae S.S."/>
            <person name="Baek K."/>
        </authorList>
    </citation>
    <scope>NUCLEOTIDE SEQUENCE [LARGE SCALE GENOMIC DNA]</scope>
    <source>
        <strain evidence="4 5">S7</strain>
    </source>
</reference>
<dbReference type="EMBL" id="CP051180">
    <property type="protein sequence ID" value="QIZ78270.1"/>
    <property type="molecule type" value="Genomic_DNA"/>
</dbReference>
<evidence type="ECO:0000259" key="3">
    <source>
        <dbReference type="PROSITE" id="PS51371"/>
    </source>
</evidence>
<dbReference type="SUPFAM" id="SSF54631">
    <property type="entry name" value="CBS-domain pair"/>
    <property type="match status" value="1"/>
</dbReference>
<dbReference type="Gene3D" id="3.10.580.10">
    <property type="entry name" value="CBS-domain"/>
    <property type="match status" value="1"/>
</dbReference>
<sequence length="180" mass="19913">MVLDDHLIIDVMERNPLTLLADMSVAEALAQFEQANVQGAPVVDADKRLLGFFSVHDLLVNLWRLDYAKQQQAVSVASLMTTEVHTVRGSDSVLQLAEYMSIDHDQLYPVNSSGMMLNMSDADLEQRIRNMKVSRPKQYPVVADGIVIGLVNRGHIANLMQGLCYRGSAEQEATDANQVA</sequence>
<dbReference type="KEGG" id="fes:HER31_16030"/>
<protein>
    <submittedName>
        <fullName evidence="4">CBS domain-containing protein</fullName>
    </submittedName>
</protein>
<gene>
    <name evidence="4" type="ORF">HER31_16030</name>
</gene>
<dbReference type="PROSITE" id="PS51371">
    <property type="entry name" value="CBS"/>
    <property type="match status" value="1"/>
</dbReference>
<accession>A0A6H1UI37</accession>
<feature type="domain" description="CBS" evidence="3">
    <location>
        <begin position="12"/>
        <end position="69"/>
    </location>
</feature>
<keyword evidence="5" id="KW-1185">Reference proteome</keyword>
<proteinExistence type="predicted"/>
<evidence type="ECO:0000313" key="4">
    <source>
        <dbReference type="EMBL" id="QIZ78270.1"/>
    </source>
</evidence>
<dbReference type="InterPro" id="IPR051257">
    <property type="entry name" value="Diverse_CBS-Domain"/>
</dbReference>
<evidence type="ECO:0000256" key="1">
    <source>
        <dbReference type="ARBA" id="ARBA00023122"/>
    </source>
</evidence>
<dbReference type="AlphaFoldDB" id="A0A6H1UI37"/>
<dbReference type="SMART" id="SM00116">
    <property type="entry name" value="CBS"/>
    <property type="match status" value="1"/>
</dbReference>
<evidence type="ECO:0000313" key="5">
    <source>
        <dbReference type="Proteomes" id="UP000501602"/>
    </source>
</evidence>
<dbReference type="InterPro" id="IPR000644">
    <property type="entry name" value="CBS_dom"/>
</dbReference>
<dbReference type="Proteomes" id="UP000501602">
    <property type="component" value="Chromosome"/>
</dbReference>
<dbReference type="InterPro" id="IPR046342">
    <property type="entry name" value="CBS_dom_sf"/>
</dbReference>
<dbReference type="PANTHER" id="PTHR43080">
    <property type="entry name" value="CBS DOMAIN-CONTAINING PROTEIN CBSX3, MITOCHONDRIAL"/>
    <property type="match status" value="1"/>
</dbReference>
<dbReference type="PANTHER" id="PTHR43080:SF2">
    <property type="entry name" value="CBS DOMAIN-CONTAINING PROTEIN"/>
    <property type="match status" value="1"/>
</dbReference>
<keyword evidence="1 2" id="KW-0129">CBS domain</keyword>
<dbReference type="RefSeq" id="WP_168662073.1">
    <property type="nucleotide sequence ID" value="NZ_CP051180.1"/>
</dbReference>
<name>A0A6H1UI37_9GAMM</name>